<proteinExistence type="predicted"/>
<dbReference type="Pfam" id="PF07681">
    <property type="entry name" value="DoxX"/>
    <property type="match status" value="1"/>
</dbReference>
<keyword evidence="7" id="KW-1185">Reference proteome</keyword>
<dbReference type="AlphaFoldDB" id="A0A1I3YBS7"/>
<feature type="transmembrane region" description="Helical" evidence="5">
    <location>
        <begin position="66"/>
        <end position="85"/>
    </location>
</feature>
<dbReference type="STRING" id="52441.SAMN05216302_1003132"/>
<protein>
    <submittedName>
        <fullName evidence="6">Putative oxidoreductase</fullName>
    </submittedName>
</protein>
<accession>A0A1I3YBS7</accession>
<feature type="transmembrane region" description="Helical" evidence="5">
    <location>
        <begin position="12"/>
        <end position="29"/>
    </location>
</feature>
<reference evidence="7" key="1">
    <citation type="submission" date="2016-10" db="EMBL/GenBank/DDBJ databases">
        <authorList>
            <person name="Varghese N."/>
            <person name="Submissions S."/>
        </authorList>
    </citation>
    <scope>NUCLEOTIDE SEQUENCE [LARGE SCALE GENOMIC DNA]</scope>
    <source>
        <strain evidence="7">Nm69</strain>
    </source>
</reference>
<evidence type="ECO:0000313" key="7">
    <source>
        <dbReference type="Proteomes" id="UP000199533"/>
    </source>
</evidence>
<evidence type="ECO:0000256" key="4">
    <source>
        <dbReference type="ARBA" id="ARBA00023136"/>
    </source>
</evidence>
<comment type="subcellular location">
    <subcellularLocation>
        <location evidence="1">Membrane</location>
        <topology evidence="1">Multi-pass membrane protein</topology>
    </subcellularLocation>
</comment>
<keyword evidence="4 5" id="KW-0472">Membrane</keyword>
<dbReference type="EMBL" id="FOSP01000003">
    <property type="protein sequence ID" value="SFK29417.1"/>
    <property type="molecule type" value="Genomic_DNA"/>
</dbReference>
<gene>
    <name evidence="6" type="ORF">SAMN05216302_1003132</name>
</gene>
<dbReference type="InterPro" id="IPR032808">
    <property type="entry name" value="DoxX"/>
</dbReference>
<name>A0A1I3YBS7_9PROT</name>
<dbReference type="Proteomes" id="UP000199533">
    <property type="component" value="Unassembled WGS sequence"/>
</dbReference>
<evidence type="ECO:0000256" key="1">
    <source>
        <dbReference type="ARBA" id="ARBA00004141"/>
    </source>
</evidence>
<evidence type="ECO:0000256" key="2">
    <source>
        <dbReference type="ARBA" id="ARBA00022692"/>
    </source>
</evidence>
<sequence>MNAMSVPGELLPLVIILEVGGGLAVIAGWQIRRVSIALGLFTLVAAAVFHNDFADQMQLIMFMKNIAVAGGLMLLAAHGAGVYSLDQRRSAVYASSYH</sequence>
<evidence type="ECO:0000256" key="5">
    <source>
        <dbReference type="SAM" id="Phobius"/>
    </source>
</evidence>
<dbReference type="GO" id="GO:0016020">
    <property type="term" value="C:membrane"/>
    <property type="evidence" value="ECO:0007669"/>
    <property type="project" value="UniProtKB-SubCell"/>
</dbReference>
<feature type="transmembrane region" description="Helical" evidence="5">
    <location>
        <begin position="36"/>
        <end position="54"/>
    </location>
</feature>
<evidence type="ECO:0000313" key="6">
    <source>
        <dbReference type="EMBL" id="SFK29417.1"/>
    </source>
</evidence>
<keyword evidence="2 5" id="KW-0812">Transmembrane</keyword>
<keyword evidence="3 5" id="KW-1133">Transmembrane helix</keyword>
<organism evidence="6 7">
    <name type="scientific">Nitrosomonas aestuarii</name>
    <dbReference type="NCBI Taxonomy" id="52441"/>
    <lineage>
        <taxon>Bacteria</taxon>
        <taxon>Pseudomonadati</taxon>
        <taxon>Pseudomonadota</taxon>
        <taxon>Betaproteobacteria</taxon>
        <taxon>Nitrosomonadales</taxon>
        <taxon>Nitrosomonadaceae</taxon>
        <taxon>Nitrosomonas</taxon>
    </lineage>
</organism>
<evidence type="ECO:0000256" key="3">
    <source>
        <dbReference type="ARBA" id="ARBA00022989"/>
    </source>
</evidence>